<comment type="caution">
    <text evidence="2">The sequence shown here is derived from an EMBL/GenBank/DDBJ whole genome shotgun (WGS) entry which is preliminary data.</text>
</comment>
<feature type="region of interest" description="Disordered" evidence="1">
    <location>
        <begin position="1"/>
        <end position="25"/>
    </location>
</feature>
<sequence>MNTHIVGKRNQLSQFNKPHRRTKGSLLKKIGKAETQNITHTPRLMKACNAMNEYPVIHSLW</sequence>
<organism evidence="2 3">
    <name type="scientific">Chitinophaga skermanii</name>
    <dbReference type="NCBI Taxonomy" id="331697"/>
    <lineage>
        <taxon>Bacteria</taxon>
        <taxon>Pseudomonadati</taxon>
        <taxon>Bacteroidota</taxon>
        <taxon>Chitinophagia</taxon>
        <taxon>Chitinophagales</taxon>
        <taxon>Chitinophagaceae</taxon>
        <taxon>Chitinophaga</taxon>
    </lineage>
</organism>
<keyword evidence="3" id="KW-1185">Reference proteome</keyword>
<dbReference type="EMBL" id="QLLL01000005">
    <property type="protein sequence ID" value="RAJ04059.1"/>
    <property type="molecule type" value="Genomic_DNA"/>
</dbReference>
<proteinExistence type="predicted"/>
<reference evidence="2 3" key="1">
    <citation type="submission" date="2018-06" db="EMBL/GenBank/DDBJ databases">
        <title>Genomic Encyclopedia of Archaeal and Bacterial Type Strains, Phase II (KMG-II): from individual species to whole genera.</title>
        <authorList>
            <person name="Goeker M."/>
        </authorList>
    </citation>
    <scope>NUCLEOTIDE SEQUENCE [LARGE SCALE GENOMIC DNA]</scope>
    <source>
        <strain evidence="2 3">DSM 23857</strain>
    </source>
</reference>
<dbReference type="AlphaFoldDB" id="A0A327QHN0"/>
<evidence type="ECO:0000256" key="1">
    <source>
        <dbReference type="SAM" id="MobiDB-lite"/>
    </source>
</evidence>
<protein>
    <submittedName>
        <fullName evidence="2">Uncharacterized protein</fullName>
    </submittedName>
</protein>
<name>A0A327QHN0_9BACT</name>
<evidence type="ECO:0000313" key="3">
    <source>
        <dbReference type="Proteomes" id="UP000249547"/>
    </source>
</evidence>
<accession>A0A327QHN0</accession>
<gene>
    <name evidence="2" type="ORF">LX64_02936</name>
</gene>
<evidence type="ECO:0000313" key="2">
    <source>
        <dbReference type="EMBL" id="RAJ04059.1"/>
    </source>
</evidence>
<dbReference type="Proteomes" id="UP000249547">
    <property type="component" value="Unassembled WGS sequence"/>
</dbReference>